<evidence type="ECO:0000256" key="1">
    <source>
        <dbReference type="ARBA" id="ARBA00004141"/>
    </source>
</evidence>
<evidence type="ECO:0000256" key="4">
    <source>
        <dbReference type="ARBA" id="ARBA00023136"/>
    </source>
</evidence>
<feature type="transmembrane region" description="Helical" evidence="5">
    <location>
        <begin position="352"/>
        <end position="376"/>
    </location>
</feature>
<feature type="transmembrane region" description="Helical" evidence="5">
    <location>
        <begin position="51"/>
        <end position="72"/>
    </location>
</feature>
<dbReference type="AlphaFoldDB" id="A0A430BRK7"/>
<dbReference type="PANTHER" id="PTHR23508">
    <property type="entry name" value="CARBOXYLIC ACID TRANSPORTER PROTEIN HOMOLOG"/>
    <property type="match status" value="1"/>
</dbReference>
<protein>
    <submittedName>
        <fullName evidence="7">MFS transporter</fullName>
    </submittedName>
</protein>
<organism evidence="7 8">
    <name type="scientific">Sphingobium yanoikuyae</name>
    <name type="common">Sphingomonas yanoikuyae</name>
    <dbReference type="NCBI Taxonomy" id="13690"/>
    <lineage>
        <taxon>Bacteria</taxon>
        <taxon>Pseudomonadati</taxon>
        <taxon>Pseudomonadota</taxon>
        <taxon>Alphaproteobacteria</taxon>
        <taxon>Sphingomonadales</taxon>
        <taxon>Sphingomonadaceae</taxon>
        <taxon>Sphingobium</taxon>
    </lineage>
</organism>
<feature type="transmembrane region" description="Helical" evidence="5">
    <location>
        <begin position="292"/>
        <end position="310"/>
    </location>
</feature>
<keyword evidence="4 5" id="KW-0472">Membrane</keyword>
<evidence type="ECO:0000313" key="8">
    <source>
        <dbReference type="Proteomes" id="UP000287401"/>
    </source>
</evidence>
<feature type="transmembrane region" description="Helical" evidence="5">
    <location>
        <begin position="109"/>
        <end position="130"/>
    </location>
</feature>
<evidence type="ECO:0000256" key="2">
    <source>
        <dbReference type="ARBA" id="ARBA00022692"/>
    </source>
</evidence>
<feature type="transmembrane region" description="Helical" evidence="5">
    <location>
        <begin position="382"/>
        <end position="402"/>
    </location>
</feature>
<feature type="transmembrane region" description="Helical" evidence="5">
    <location>
        <begin position="12"/>
        <end position="31"/>
    </location>
</feature>
<dbReference type="InterPro" id="IPR011701">
    <property type="entry name" value="MFS"/>
</dbReference>
<proteinExistence type="predicted"/>
<keyword evidence="3 5" id="KW-1133">Transmembrane helix</keyword>
<dbReference type="Pfam" id="PF07690">
    <property type="entry name" value="MFS_1"/>
    <property type="match status" value="1"/>
</dbReference>
<sequence length="412" mass="42459">MRYVENVESDGKTTVFSVVVLCFFIALIDGFDSHSLSYVAPAMRQDLGLDLEQFGTVFSAGYAGNFIGTLAIGFAADRYGRRRLLVLCLALMGIFTLACAVAPDATTLAIFRFLGGLGMGGAFAPLGVLVADHTSARVRSALVVLMYSGIPLGAAVGGGASGLLMASYGWHFIFIIGGTIALLLVVPALLVTKERVPEVGASHDDLRLSFVGAVKGLLAGGRAPSVVALWTGVFVSYILTGFLVSFMPTLIHFGGYSVSQSAYAATLYQLGAVCGSFVISLVVGRFGPFRTVIAWFALGGLLVFMLGFTLGGGGAALFIILFAVGACLTGGHGGSPAMALQLFPERLRGTGIGTTLAVVRSGSILGPIIGAALLAAGLTVQLTLAVFAVLSLVSAALVFVALMKRPDPSLAD</sequence>
<feature type="transmembrane region" description="Helical" evidence="5">
    <location>
        <begin position="170"/>
        <end position="191"/>
    </location>
</feature>
<dbReference type="GO" id="GO:0046943">
    <property type="term" value="F:carboxylic acid transmembrane transporter activity"/>
    <property type="evidence" value="ECO:0007669"/>
    <property type="project" value="TreeGrafter"/>
</dbReference>
<evidence type="ECO:0000256" key="3">
    <source>
        <dbReference type="ARBA" id="ARBA00022989"/>
    </source>
</evidence>
<dbReference type="PROSITE" id="PS50850">
    <property type="entry name" value="MFS"/>
    <property type="match status" value="1"/>
</dbReference>
<dbReference type="Gene3D" id="1.20.1250.20">
    <property type="entry name" value="MFS general substrate transporter like domains"/>
    <property type="match status" value="2"/>
</dbReference>
<feature type="transmembrane region" description="Helical" evidence="5">
    <location>
        <begin position="84"/>
        <end position="103"/>
    </location>
</feature>
<dbReference type="Proteomes" id="UP000287401">
    <property type="component" value="Unassembled WGS sequence"/>
</dbReference>
<comment type="subcellular location">
    <subcellularLocation>
        <location evidence="1">Membrane</location>
        <topology evidence="1">Multi-pass membrane protein</topology>
    </subcellularLocation>
</comment>
<comment type="caution">
    <text evidence="7">The sequence shown here is derived from an EMBL/GenBank/DDBJ whole genome shotgun (WGS) entry which is preliminary data.</text>
</comment>
<feature type="transmembrane region" description="Helical" evidence="5">
    <location>
        <begin position="316"/>
        <end position="340"/>
    </location>
</feature>
<feature type="domain" description="Major facilitator superfamily (MFS) profile" evidence="6">
    <location>
        <begin position="18"/>
        <end position="406"/>
    </location>
</feature>
<dbReference type="GO" id="GO:0005886">
    <property type="term" value="C:plasma membrane"/>
    <property type="evidence" value="ECO:0007669"/>
    <property type="project" value="TreeGrafter"/>
</dbReference>
<feature type="transmembrane region" description="Helical" evidence="5">
    <location>
        <begin position="263"/>
        <end position="283"/>
    </location>
</feature>
<evidence type="ECO:0000256" key="5">
    <source>
        <dbReference type="SAM" id="Phobius"/>
    </source>
</evidence>
<gene>
    <name evidence="7" type="ORF">DAH51_17325</name>
</gene>
<dbReference type="SUPFAM" id="SSF103473">
    <property type="entry name" value="MFS general substrate transporter"/>
    <property type="match status" value="1"/>
</dbReference>
<keyword evidence="2 5" id="KW-0812">Transmembrane</keyword>
<dbReference type="EMBL" id="QRAL01000020">
    <property type="protein sequence ID" value="RSU55307.1"/>
    <property type="molecule type" value="Genomic_DNA"/>
</dbReference>
<name>A0A430BRK7_SPHYA</name>
<accession>A0A430BRK7</accession>
<feature type="transmembrane region" description="Helical" evidence="5">
    <location>
        <begin position="227"/>
        <end position="251"/>
    </location>
</feature>
<dbReference type="InterPro" id="IPR020846">
    <property type="entry name" value="MFS_dom"/>
</dbReference>
<evidence type="ECO:0000259" key="6">
    <source>
        <dbReference type="PROSITE" id="PS50850"/>
    </source>
</evidence>
<reference evidence="7 8" key="1">
    <citation type="submission" date="2018-07" db="EMBL/GenBank/DDBJ databases">
        <title>Genomic and Epidemiologic Investigation of an Indolent Hospital Outbreak.</title>
        <authorList>
            <person name="Johnson R.C."/>
            <person name="Deming C."/>
            <person name="Conlan S."/>
            <person name="Zellmer C.J."/>
            <person name="Michelin A.V."/>
            <person name="Lee-Lin S."/>
            <person name="Thomas P.J."/>
            <person name="Park M."/>
            <person name="Weingarten R.A."/>
            <person name="Less J."/>
            <person name="Dekker J.P."/>
            <person name="Frank K.M."/>
            <person name="Musser K.A."/>
            <person name="Mcquiston J.R."/>
            <person name="Henderson D.K."/>
            <person name="Lau A.F."/>
            <person name="Palmore T.N."/>
            <person name="Segre J.A."/>
        </authorList>
    </citation>
    <scope>NUCLEOTIDE SEQUENCE [LARGE SCALE GENOMIC DNA]</scope>
    <source>
        <strain evidence="7 8">SK-NIH.Env6_1116</strain>
    </source>
</reference>
<dbReference type="RefSeq" id="WP_125999125.1">
    <property type="nucleotide sequence ID" value="NZ_QRAL01000020.1"/>
</dbReference>
<dbReference type="InterPro" id="IPR036259">
    <property type="entry name" value="MFS_trans_sf"/>
</dbReference>
<dbReference type="PANTHER" id="PTHR23508:SF10">
    <property type="entry name" value="CARBOXYLIC ACID TRANSPORTER PROTEIN HOMOLOG"/>
    <property type="match status" value="1"/>
</dbReference>
<evidence type="ECO:0000313" key="7">
    <source>
        <dbReference type="EMBL" id="RSU55307.1"/>
    </source>
</evidence>
<feature type="transmembrane region" description="Helical" evidence="5">
    <location>
        <begin position="142"/>
        <end position="164"/>
    </location>
</feature>